<dbReference type="OrthoDB" id="4154404at2759"/>
<dbReference type="Proteomes" id="UP001149954">
    <property type="component" value="Unassembled WGS sequence"/>
</dbReference>
<accession>A0A9W9Y1T1</accession>
<name>A0A9W9Y1T1_9EURO</name>
<proteinExistence type="predicted"/>
<dbReference type="AlphaFoldDB" id="A0A9W9Y1T1"/>
<protein>
    <submittedName>
        <fullName evidence="1">Uncharacterized protein</fullName>
    </submittedName>
</protein>
<dbReference type="EMBL" id="JAPWDS010000002">
    <property type="protein sequence ID" value="KAJ5514123.1"/>
    <property type="molecule type" value="Genomic_DNA"/>
</dbReference>
<comment type="caution">
    <text evidence="1">The sequence shown here is derived from an EMBL/GenBank/DDBJ whole genome shotgun (WGS) entry which is preliminary data.</text>
</comment>
<gene>
    <name evidence="1" type="ORF">N7463_003675</name>
</gene>
<evidence type="ECO:0000313" key="2">
    <source>
        <dbReference type="Proteomes" id="UP001149954"/>
    </source>
</evidence>
<reference evidence="1" key="2">
    <citation type="journal article" date="2023" name="IMA Fungus">
        <title>Comparative genomic study of the Penicillium genus elucidates a diverse pangenome and 15 lateral gene transfer events.</title>
        <authorList>
            <person name="Petersen C."/>
            <person name="Sorensen T."/>
            <person name="Nielsen M.R."/>
            <person name="Sondergaard T.E."/>
            <person name="Sorensen J.L."/>
            <person name="Fitzpatrick D.A."/>
            <person name="Frisvad J.C."/>
            <person name="Nielsen K.L."/>
        </authorList>
    </citation>
    <scope>NUCLEOTIDE SEQUENCE</scope>
    <source>
        <strain evidence="1">IBT 29495</strain>
    </source>
</reference>
<organism evidence="1 2">
    <name type="scientific">Penicillium fimorum</name>
    <dbReference type="NCBI Taxonomy" id="1882269"/>
    <lineage>
        <taxon>Eukaryota</taxon>
        <taxon>Fungi</taxon>
        <taxon>Dikarya</taxon>
        <taxon>Ascomycota</taxon>
        <taxon>Pezizomycotina</taxon>
        <taxon>Eurotiomycetes</taxon>
        <taxon>Eurotiomycetidae</taxon>
        <taxon>Eurotiales</taxon>
        <taxon>Aspergillaceae</taxon>
        <taxon>Penicillium</taxon>
    </lineage>
</organism>
<reference evidence="1" key="1">
    <citation type="submission" date="2022-12" db="EMBL/GenBank/DDBJ databases">
        <authorList>
            <person name="Petersen C."/>
        </authorList>
    </citation>
    <scope>NUCLEOTIDE SEQUENCE</scope>
    <source>
        <strain evidence="1">IBT 29495</strain>
    </source>
</reference>
<sequence>MPDAPSSLEVFSLVKGVNVSTSVDGSNKVIRPFKSVYYLGTPPDIEAKDLSSCVVVFHDSTSEQFNGSTVEGSNTGDEPVQLTEKATKSVKVAGGNSTTLEQELKKFSLDECDRFADAGGKLGNFSVKTPDGLVAVKNPTNCWPVQPKDYTINAMVEEAWKITPVLIFTGKGNSSLVDKTSSQLTCMKVVTRLEPPPDSGKNSAVAVKASGFAVGIAVLARIFAFL</sequence>
<keyword evidence="2" id="KW-1185">Reference proteome</keyword>
<evidence type="ECO:0000313" key="1">
    <source>
        <dbReference type="EMBL" id="KAJ5514123.1"/>
    </source>
</evidence>